<dbReference type="InterPro" id="IPR012319">
    <property type="entry name" value="FPG_cat"/>
</dbReference>
<dbReference type="InterPro" id="IPR010979">
    <property type="entry name" value="Ribosomal_uS13-like_H2TH"/>
</dbReference>
<dbReference type="PROSITE" id="PS51068">
    <property type="entry name" value="FPG_CAT"/>
    <property type="match status" value="1"/>
</dbReference>
<dbReference type="RefSeq" id="WP_101679087.1">
    <property type="nucleotide sequence ID" value="NZ_CP136958.1"/>
</dbReference>
<keyword evidence="5" id="KW-0227">DNA damage</keyword>
<keyword evidence="4" id="KW-0479">Metal-binding</keyword>
<keyword evidence="6 14" id="KW-0863">Zinc-finger</keyword>
<protein>
    <recommendedName>
        <fullName evidence="3">DNA-(apurinic or apyrimidinic site) lyase</fullName>
        <ecNumber evidence="3">4.2.99.18</ecNumber>
    </recommendedName>
</protein>
<keyword evidence="7" id="KW-0378">Hydrolase</keyword>
<dbReference type="GO" id="GO:0140078">
    <property type="term" value="F:class I DNA-(apurinic or apyrimidinic site) endonuclease activity"/>
    <property type="evidence" value="ECO:0007669"/>
    <property type="project" value="UniProtKB-EC"/>
</dbReference>
<dbReference type="AlphaFoldDB" id="A0AAF0YVT9"/>
<dbReference type="KEGG" id="cpyr:CYJ47_13000"/>
<dbReference type="SUPFAM" id="SSF46946">
    <property type="entry name" value="S13-like H2TH domain"/>
    <property type="match status" value="1"/>
</dbReference>
<dbReference type="InterPro" id="IPR000214">
    <property type="entry name" value="Znf_DNA_glyclase/AP_lyase"/>
</dbReference>
<evidence type="ECO:0000256" key="14">
    <source>
        <dbReference type="PROSITE-ProRule" id="PRU00391"/>
    </source>
</evidence>
<dbReference type="Proteomes" id="UP000234560">
    <property type="component" value="Chromosome"/>
</dbReference>
<dbReference type="PROSITE" id="PS51066">
    <property type="entry name" value="ZF_FPG_2"/>
    <property type="match status" value="1"/>
</dbReference>
<proteinExistence type="inferred from homology"/>
<reference evidence="17" key="2">
    <citation type="submission" date="2023-10" db="EMBL/GenBank/DDBJ databases">
        <authorList>
            <person name="Choi B."/>
        </authorList>
    </citation>
    <scope>NUCLEOTIDE SEQUENCE</scope>
    <source>
        <strain evidence="17">UMB0763</strain>
    </source>
</reference>
<keyword evidence="11" id="KW-0456">Lyase</keyword>
<dbReference type="GO" id="GO:0006284">
    <property type="term" value="P:base-excision repair"/>
    <property type="evidence" value="ECO:0007669"/>
    <property type="project" value="InterPro"/>
</dbReference>
<evidence type="ECO:0000256" key="1">
    <source>
        <dbReference type="ARBA" id="ARBA00001947"/>
    </source>
</evidence>
<evidence type="ECO:0000256" key="13">
    <source>
        <dbReference type="ARBA" id="ARBA00023295"/>
    </source>
</evidence>
<evidence type="ECO:0000256" key="2">
    <source>
        <dbReference type="ARBA" id="ARBA00009409"/>
    </source>
</evidence>
<dbReference type="Pfam" id="PF06827">
    <property type="entry name" value="zf-FPG_IleRS"/>
    <property type="match status" value="1"/>
</dbReference>
<keyword evidence="10" id="KW-0234">DNA repair</keyword>
<keyword evidence="9" id="KW-0238">DNA-binding</keyword>
<organism evidence="17 18">
    <name type="scientific">Corynebacterium pyruviciproducens</name>
    <dbReference type="NCBI Taxonomy" id="598660"/>
    <lineage>
        <taxon>Bacteria</taxon>
        <taxon>Bacillati</taxon>
        <taxon>Actinomycetota</taxon>
        <taxon>Actinomycetes</taxon>
        <taxon>Mycobacteriales</taxon>
        <taxon>Corynebacteriaceae</taxon>
        <taxon>Corynebacterium</taxon>
    </lineage>
</organism>
<evidence type="ECO:0000256" key="6">
    <source>
        <dbReference type="ARBA" id="ARBA00022771"/>
    </source>
</evidence>
<evidence type="ECO:0000256" key="10">
    <source>
        <dbReference type="ARBA" id="ARBA00023204"/>
    </source>
</evidence>
<dbReference type="CDD" id="cd08970">
    <property type="entry name" value="AcNei1_N"/>
    <property type="match status" value="1"/>
</dbReference>
<evidence type="ECO:0000313" key="17">
    <source>
        <dbReference type="EMBL" id="WOT02138.1"/>
    </source>
</evidence>
<accession>A0AAF0YVT9</accession>
<dbReference type="SUPFAM" id="SSF57716">
    <property type="entry name" value="Glucocorticoid receptor-like (DNA-binding domain)"/>
    <property type="match status" value="1"/>
</dbReference>
<sequence length="262" mass="28532">MPEGHVIHRLARTLTDAFGGHRVHVTSPQGRFAAEARLLDGSELVAARAYGKHLFIEFAGERFVHVHLGLIGKFRMAPLAPPQGVVRMRISDPLVAADLHGPQWCRLVGGADVEGAVDKLGADPLVTGTMAPNLARVRRSIGAALMDQRLYAGVGNIYRCEVLFRQGISPFEAANSLTSAEQAAIWADLVELMRYGEEHGRIDTVRPEHSPEAQGRAPRIDAHGGEVYVYRRAGDPCLVCGTPVAMRVDGGRKLYWCPRCQG</sequence>
<evidence type="ECO:0000256" key="7">
    <source>
        <dbReference type="ARBA" id="ARBA00022801"/>
    </source>
</evidence>
<dbReference type="InterPro" id="IPR010663">
    <property type="entry name" value="Znf_FPG/IleRS"/>
</dbReference>
<dbReference type="Gene3D" id="3.20.190.10">
    <property type="entry name" value="MutM-like, N-terminal"/>
    <property type="match status" value="1"/>
</dbReference>
<evidence type="ECO:0000259" key="16">
    <source>
        <dbReference type="PROSITE" id="PS51068"/>
    </source>
</evidence>
<evidence type="ECO:0000256" key="12">
    <source>
        <dbReference type="ARBA" id="ARBA00023268"/>
    </source>
</evidence>
<dbReference type="InterPro" id="IPR035937">
    <property type="entry name" value="FPG_N"/>
</dbReference>
<comment type="cofactor">
    <cofactor evidence="1">
        <name>Zn(2+)</name>
        <dbReference type="ChEBI" id="CHEBI:29105"/>
    </cofactor>
</comment>
<evidence type="ECO:0000256" key="8">
    <source>
        <dbReference type="ARBA" id="ARBA00022833"/>
    </source>
</evidence>
<keyword evidence="13" id="KW-0326">Glycosidase</keyword>
<dbReference type="GO" id="GO:0000703">
    <property type="term" value="F:oxidized pyrimidine nucleobase lesion DNA N-glycosylase activity"/>
    <property type="evidence" value="ECO:0007669"/>
    <property type="project" value="TreeGrafter"/>
</dbReference>
<evidence type="ECO:0000256" key="9">
    <source>
        <dbReference type="ARBA" id="ARBA00023125"/>
    </source>
</evidence>
<dbReference type="SMART" id="SM00898">
    <property type="entry name" value="Fapy_DNA_glyco"/>
    <property type="match status" value="1"/>
</dbReference>
<dbReference type="PANTHER" id="PTHR42697:SF3">
    <property type="entry name" value="ENDONUCLEASE 8 1"/>
    <property type="match status" value="1"/>
</dbReference>
<feature type="domain" description="Formamidopyrimidine-DNA glycosylase catalytic" evidence="16">
    <location>
        <begin position="2"/>
        <end position="97"/>
    </location>
</feature>
<dbReference type="EC" id="4.2.99.18" evidence="3"/>
<dbReference type="Pfam" id="PF01149">
    <property type="entry name" value="Fapy_DNA_glyco"/>
    <property type="match status" value="1"/>
</dbReference>
<dbReference type="GO" id="GO:0003684">
    <property type="term" value="F:damaged DNA binding"/>
    <property type="evidence" value="ECO:0007669"/>
    <property type="project" value="InterPro"/>
</dbReference>
<dbReference type="Pfam" id="PF06831">
    <property type="entry name" value="H2TH"/>
    <property type="match status" value="1"/>
</dbReference>
<keyword evidence="8" id="KW-0862">Zinc</keyword>
<feature type="domain" description="FPG-type" evidence="15">
    <location>
        <begin position="228"/>
        <end position="262"/>
    </location>
</feature>
<dbReference type="EMBL" id="CP136958">
    <property type="protein sequence ID" value="WOT02138.1"/>
    <property type="molecule type" value="Genomic_DNA"/>
</dbReference>
<name>A0AAF0YVT9_9CORY</name>
<dbReference type="GO" id="GO:0008270">
    <property type="term" value="F:zinc ion binding"/>
    <property type="evidence" value="ECO:0007669"/>
    <property type="project" value="UniProtKB-KW"/>
</dbReference>
<evidence type="ECO:0000256" key="4">
    <source>
        <dbReference type="ARBA" id="ARBA00022723"/>
    </source>
</evidence>
<keyword evidence="12" id="KW-0511">Multifunctional enzyme</keyword>
<dbReference type="SUPFAM" id="SSF81624">
    <property type="entry name" value="N-terminal domain of MutM-like DNA repair proteins"/>
    <property type="match status" value="1"/>
</dbReference>
<evidence type="ECO:0000256" key="11">
    <source>
        <dbReference type="ARBA" id="ARBA00023239"/>
    </source>
</evidence>
<evidence type="ECO:0000313" key="18">
    <source>
        <dbReference type="Proteomes" id="UP000234560"/>
    </source>
</evidence>
<evidence type="ECO:0000256" key="3">
    <source>
        <dbReference type="ARBA" id="ARBA00012720"/>
    </source>
</evidence>
<reference evidence="17" key="1">
    <citation type="submission" date="2017-12" db="EMBL/GenBank/DDBJ databases">
        <authorList>
            <person name="Thomas-White K."/>
            <person name="Wolfe A.J."/>
        </authorList>
    </citation>
    <scope>NUCLEOTIDE SEQUENCE</scope>
    <source>
        <strain evidence="17">UMB0763</strain>
    </source>
</reference>
<evidence type="ECO:0000256" key="5">
    <source>
        <dbReference type="ARBA" id="ARBA00022763"/>
    </source>
</evidence>
<comment type="similarity">
    <text evidence="2">Belongs to the FPG family.</text>
</comment>
<dbReference type="InterPro" id="IPR015886">
    <property type="entry name" value="H2TH_FPG"/>
</dbReference>
<evidence type="ECO:0000259" key="15">
    <source>
        <dbReference type="PROSITE" id="PS51066"/>
    </source>
</evidence>
<dbReference type="Gene3D" id="1.10.8.50">
    <property type="match status" value="1"/>
</dbReference>
<gene>
    <name evidence="17" type="ORF">CYJ47_13000</name>
</gene>
<dbReference type="PANTHER" id="PTHR42697">
    <property type="entry name" value="ENDONUCLEASE 8"/>
    <property type="match status" value="1"/>
</dbReference>
<dbReference type="SMART" id="SM01232">
    <property type="entry name" value="H2TH"/>
    <property type="match status" value="1"/>
</dbReference>